<sequence length="284" mass="32165">MIGEVRDLDMGYANNGYRHYVRVRVPIDAKEPLKRSLMVDLLGEGHIKTVLLRCERLLDYCFQCGRLGHSLREYSSSWIENYGGSICGKSNNKHNENLGKQDLGTSEETQAQVGVVLGSVSDKETRARPNTSHGLSLTINQGGSETVGDPMVHSTERVQRKNELGEMVTGDMVSSKMHKEEVNPALMFLLETKCHHVKLENWKIKLGFIIKPVVDCIGKGGGICLYWFQDVNVDLLSYSSAHIDIRIKRINNKSLRFTGFYWDPDGMQRRHSWTLLKHLAEMSN</sequence>
<evidence type="ECO:0000313" key="2">
    <source>
        <dbReference type="Proteomes" id="UP001281410"/>
    </source>
</evidence>
<dbReference type="EMBL" id="JANJYJ010000008">
    <property type="protein sequence ID" value="KAK3194516.1"/>
    <property type="molecule type" value="Genomic_DNA"/>
</dbReference>
<proteinExistence type="predicted"/>
<organism evidence="1 2">
    <name type="scientific">Dipteronia sinensis</name>
    <dbReference type="NCBI Taxonomy" id="43782"/>
    <lineage>
        <taxon>Eukaryota</taxon>
        <taxon>Viridiplantae</taxon>
        <taxon>Streptophyta</taxon>
        <taxon>Embryophyta</taxon>
        <taxon>Tracheophyta</taxon>
        <taxon>Spermatophyta</taxon>
        <taxon>Magnoliopsida</taxon>
        <taxon>eudicotyledons</taxon>
        <taxon>Gunneridae</taxon>
        <taxon>Pentapetalae</taxon>
        <taxon>rosids</taxon>
        <taxon>malvids</taxon>
        <taxon>Sapindales</taxon>
        <taxon>Sapindaceae</taxon>
        <taxon>Hippocastanoideae</taxon>
        <taxon>Acereae</taxon>
        <taxon>Dipteronia</taxon>
    </lineage>
</organism>
<comment type="caution">
    <text evidence="1">The sequence shown here is derived from an EMBL/GenBank/DDBJ whole genome shotgun (WGS) entry which is preliminary data.</text>
</comment>
<protein>
    <recommendedName>
        <fullName evidence="3">CCHC-type domain-containing protein</fullName>
    </recommendedName>
</protein>
<gene>
    <name evidence="1" type="ORF">Dsin_025826</name>
</gene>
<dbReference type="Proteomes" id="UP001281410">
    <property type="component" value="Unassembled WGS sequence"/>
</dbReference>
<reference evidence="1" key="1">
    <citation type="journal article" date="2023" name="Plant J.">
        <title>Genome sequences and population genomics provide insights into the demographic history, inbreeding, and mutation load of two 'living fossil' tree species of Dipteronia.</title>
        <authorList>
            <person name="Feng Y."/>
            <person name="Comes H.P."/>
            <person name="Chen J."/>
            <person name="Zhu S."/>
            <person name="Lu R."/>
            <person name="Zhang X."/>
            <person name="Li P."/>
            <person name="Qiu J."/>
            <person name="Olsen K.M."/>
            <person name="Qiu Y."/>
        </authorList>
    </citation>
    <scope>NUCLEOTIDE SEQUENCE</scope>
    <source>
        <strain evidence="1">NBL</strain>
    </source>
</reference>
<keyword evidence="2" id="KW-1185">Reference proteome</keyword>
<dbReference type="PANTHER" id="PTHR35218">
    <property type="entry name" value="RNASE H DOMAIN-CONTAINING PROTEIN"/>
    <property type="match status" value="1"/>
</dbReference>
<dbReference type="PANTHER" id="PTHR35218:SF9">
    <property type="entry name" value="ENDONUCLEASE_EXONUCLEASE_PHOSPHATASE DOMAIN-CONTAINING PROTEIN"/>
    <property type="match status" value="1"/>
</dbReference>
<name>A0AAD9ZWS7_9ROSI</name>
<dbReference type="AlphaFoldDB" id="A0AAD9ZWS7"/>
<evidence type="ECO:0008006" key="3">
    <source>
        <dbReference type="Google" id="ProtNLM"/>
    </source>
</evidence>
<accession>A0AAD9ZWS7</accession>
<evidence type="ECO:0000313" key="1">
    <source>
        <dbReference type="EMBL" id="KAK3194516.1"/>
    </source>
</evidence>